<dbReference type="EMBL" id="CAJVCE010000016">
    <property type="protein sequence ID" value="CAG7651654.1"/>
    <property type="molecule type" value="Genomic_DNA"/>
</dbReference>
<accession>A0ABM8VNM4</accession>
<evidence type="ECO:0008006" key="3">
    <source>
        <dbReference type="Google" id="ProtNLM"/>
    </source>
</evidence>
<gene>
    <name evidence="1" type="ORF">PAECIP111802_05018</name>
</gene>
<dbReference type="Proteomes" id="UP000730618">
    <property type="component" value="Unassembled WGS sequence"/>
</dbReference>
<sequence>MYCFMEEDEIADKSERARAVLSKGIRKKRFRRLRSWEVKNRYLLGLLFAEDLKISDFAEQLGASHRAVNAWIYEGVLPGRERRKKAADILRCPEEVLFMEPMSEYRKIGKKIPD</sequence>
<organism evidence="1 2">
    <name type="scientific">Paenibacillus allorhizosphaerae</name>
    <dbReference type="NCBI Taxonomy" id="2849866"/>
    <lineage>
        <taxon>Bacteria</taxon>
        <taxon>Bacillati</taxon>
        <taxon>Bacillota</taxon>
        <taxon>Bacilli</taxon>
        <taxon>Bacillales</taxon>
        <taxon>Paenibacillaceae</taxon>
        <taxon>Paenibacillus</taxon>
    </lineage>
</organism>
<evidence type="ECO:0000313" key="2">
    <source>
        <dbReference type="Proteomes" id="UP000730618"/>
    </source>
</evidence>
<proteinExistence type="predicted"/>
<comment type="caution">
    <text evidence="1">The sequence shown here is derived from an EMBL/GenBank/DDBJ whole genome shotgun (WGS) entry which is preliminary data.</text>
</comment>
<protein>
    <recommendedName>
        <fullName evidence="3">Helix-turn-helix transcriptional regulator</fullName>
    </recommendedName>
</protein>
<keyword evidence="2" id="KW-1185">Reference proteome</keyword>
<name>A0ABM8VNM4_9BACL</name>
<evidence type="ECO:0000313" key="1">
    <source>
        <dbReference type="EMBL" id="CAG7651654.1"/>
    </source>
</evidence>
<reference evidence="1 2" key="1">
    <citation type="submission" date="2021-06" db="EMBL/GenBank/DDBJ databases">
        <authorList>
            <person name="Criscuolo A."/>
        </authorList>
    </citation>
    <scope>NUCLEOTIDE SEQUENCE [LARGE SCALE GENOMIC DNA]</scope>
    <source>
        <strain evidence="2">CIP 111802</strain>
    </source>
</reference>